<evidence type="ECO:0000313" key="2">
    <source>
        <dbReference type="EMBL" id="CAD5117358.1"/>
    </source>
</evidence>
<feature type="compositionally biased region" description="Basic and acidic residues" evidence="1">
    <location>
        <begin position="28"/>
        <end position="47"/>
    </location>
</feature>
<proteinExistence type="predicted"/>
<feature type="region of interest" description="Disordered" evidence="1">
    <location>
        <begin position="1"/>
        <end position="59"/>
    </location>
</feature>
<evidence type="ECO:0000313" key="3">
    <source>
        <dbReference type="Proteomes" id="UP000549394"/>
    </source>
</evidence>
<dbReference type="AlphaFoldDB" id="A0A7I8VNR7"/>
<accession>A0A7I8VNR7</accession>
<feature type="compositionally biased region" description="Basic residues" evidence="1">
    <location>
        <begin position="1"/>
        <end position="10"/>
    </location>
</feature>
<gene>
    <name evidence="2" type="ORF">DGYR_LOCUS5892</name>
</gene>
<evidence type="ECO:0000256" key="1">
    <source>
        <dbReference type="SAM" id="MobiDB-lite"/>
    </source>
</evidence>
<feature type="compositionally biased region" description="Polar residues" evidence="1">
    <location>
        <begin position="48"/>
        <end position="57"/>
    </location>
</feature>
<dbReference type="Proteomes" id="UP000549394">
    <property type="component" value="Unassembled WGS sequence"/>
</dbReference>
<sequence>MGCCFTKKKTKETAESGNKSPKPLKPIIVKEKENKDPSKTDDKKENNQENTIIVNTYENDEPDKVNLSVLVSEESELKTEQTTTILDEDDDRYKTMGKVGSRESIV</sequence>
<organism evidence="2 3">
    <name type="scientific">Dimorphilus gyrociliatus</name>
    <dbReference type="NCBI Taxonomy" id="2664684"/>
    <lineage>
        <taxon>Eukaryota</taxon>
        <taxon>Metazoa</taxon>
        <taxon>Spiralia</taxon>
        <taxon>Lophotrochozoa</taxon>
        <taxon>Annelida</taxon>
        <taxon>Polychaeta</taxon>
        <taxon>Polychaeta incertae sedis</taxon>
        <taxon>Dinophilidae</taxon>
        <taxon>Dimorphilus</taxon>
    </lineage>
</organism>
<dbReference type="EMBL" id="CAJFCJ010000007">
    <property type="protein sequence ID" value="CAD5117358.1"/>
    <property type="molecule type" value="Genomic_DNA"/>
</dbReference>
<protein>
    <submittedName>
        <fullName evidence="2">Uncharacterized protein</fullName>
    </submittedName>
</protein>
<comment type="caution">
    <text evidence="2">The sequence shown here is derived from an EMBL/GenBank/DDBJ whole genome shotgun (WGS) entry which is preliminary data.</text>
</comment>
<keyword evidence="3" id="KW-1185">Reference proteome</keyword>
<reference evidence="2 3" key="1">
    <citation type="submission" date="2020-08" db="EMBL/GenBank/DDBJ databases">
        <authorList>
            <person name="Hejnol A."/>
        </authorList>
    </citation>
    <scope>NUCLEOTIDE SEQUENCE [LARGE SCALE GENOMIC DNA]</scope>
</reference>
<name>A0A7I8VNR7_9ANNE</name>